<evidence type="ECO:0000256" key="7">
    <source>
        <dbReference type="RuleBase" id="RU000716"/>
    </source>
</evidence>
<dbReference type="Pfam" id="PF04542">
    <property type="entry name" value="Sigma70_r2"/>
    <property type="match status" value="1"/>
</dbReference>
<comment type="subunit">
    <text evidence="2">Interacts transiently with the RNA polymerase catalytic core formed by RpoA, RpoB, RpoC and RpoZ (2 alpha, 1 beta, 1 beta' and 1 omega subunit) to form the RNA polymerase holoenzyme that can initiate transcription.</text>
</comment>
<feature type="domain" description="RNA polymerase sigma factor 70 region 4 type 2" evidence="9">
    <location>
        <begin position="125"/>
        <end position="177"/>
    </location>
</feature>
<gene>
    <name evidence="11" type="ORF">CLV43_103634</name>
</gene>
<evidence type="ECO:0000256" key="3">
    <source>
        <dbReference type="ARBA" id="ARBA00023015"/>
    </source>
</evidence>
<dbReference type="SUPFAM" id="SSF54427">
    <property type="entry name" value="NTF2-like"/>
    <property type="match status" value="1"/>
</dbReference>
<evidence type="ECO:0000313" key="11">
    <source>
        <dbReference type="EMBL" id="PRY43885.1"/>
    </source>
</evidence>
<evidence type="ECO:0000256" key="4">
    <source>
        <dbReference type="ARBA" id="ARBA00023082"/>
    </source>
</evidence>
<dbReference type="GO" id="GO:0006352">
    <property type="term" value="P:DNA-templated transcription initiation"/>
    <property type="evidence" value="ECO:0007669"/>
    <property type="project" value="InterPro"/>
</dbReference>
<dbReference type="InterPro" id="IPR013249">
    <property type="entry name" value="RNA_pol_sigma70_r4_t2"/>
</dbReference>
<comment type="caution">
    <text evidence="11">The sequence shown here is derived from an EMBL/GenBank/DDBJ whole genome shotgun (WGS) entry which is preliminary data.</text>
</comment>
<accession>A0A2T0TDY7</accession>
<dbReference type="InterPro" id="IPR000838">
    <property type="entry name" value="RNA_pol_sigma70_ECF_CS"/>
</dbReference>
<proteinExistence type="inferred from homology"/>
<dbReference type="RefSeq" id="WP_106187394.1">
    <property type="nucleotide sequence ID" value="NZ_PVTF01000003.1"/>
</dbReference>
<evidence type="ECO:0000256" key="1">
    <source>
        <dbReference type="ARBA" id="ARBA00010641"/>
    </source>
</evidence>
<keyword evidence="12" id="KW-1185">Reference proteome</keyword>
<dbReference type="GO" id="GO:0016987">
    <property type="term" value="F:sigma factor activity"/>
    <property type="evidence" value="ECO:0007669"/>
    <property type="project" value="UniProtKB-KW"/>
</dbReference>
<evidence type="ECO:0000256" key="2">
    <source>
        <dbReference type="ARBA" id="ARBA00011344"/>
    </source>
</evidence>
<protein>
    <recommendedName>
        <fullName evidence="7">RNA polymerase sigma factor</fullName>
    </recommendedName>
</protein>
<dbReference type="Gene3D" id="1.10.1740.10">
    <property type="match status" value="1"/>
</dbReference>
<evidence type="ECO:0000259" key="10">
    <source>
        <dbReference type="Pfam" id="PF12680"/>
    </source>
</evidence>
<dbReference type="NCBIfam" id="TIGR02937">
    <property type="entry name" value="sigma70-ECF"/>
    <property type="match status" value="1"/>
</dbReference>
<dbReference type="CDD" id="cd06171">
    <property type="entry name" value="Sigma70_r4"/>
    <property type="match status" value="1"/>
</dbReference>
<dbReference type="Gene3D" id="1.10.10.10">
    <property type="entry name" value="Winged helix-like DNA-binding domain superfamily/Winged helix DNA-binding domain"/>
    <property type="match status" value="1"/>
</dbReference>
<dbReference type="InterPro" id="IPR037401">
    <property type="entry name" value="SnoaL-like"/>
</dbReference>
<dbReference type="InterPro" id="IPR014284">
    <property type="entry name" value="RNA_pol_sigma-70_dom"/>
</dbReference>
<feature type="domain" description="RNA polymerase sigma-70 region 2" evidence="8">
    <location>
        <begin position="12"/>
        <end position="76"/>
    </location>
</feature>
<dbReference type="PANTHER" id="PTHR43133">
    <property type="entry name" value="RNA POLYMERASE ECF-TYPE SIGMA FACTO"/>
    <property type="match status" value="1"/>
</dbReference>
<evidence type="ECO:0000256" key="5">
    <source>
        <dbReference type="ARBA" id="ARBA00023125"/>
    </source>
</evidence>
<dbReference type="InterPro" id="IPR013325">
    <property type="entry name" value="RNA_pol_sigma_r2"/>
</dbReference>
<dbReference type="InterPro" id="IPR032710">
    <property type="entry name" value="NTF2-like_dom_sf"/>
</dbReference>
<dbReference type="Proteomes" id="UP000239494">
    <property type="component" value="Unassembled WGS sequence"/>
</dbReference>
<dbReference type="EMBL" id="PVTF01000003">
    <property type="protein sequence ID" value="PRY43885.1"/>
    <property type="molecule type" value="Genomic_DNA"/>
</dbReference>
<reference evidence="11 12" key="1">
    <citation type="submission" date="2018-03" db="EMBL/GenBank/DDBJ databases">
        <title>Genomic Encyclopedia of Archaeal and Bacterial Type Strains, Phase II (KMG-II): from individual species to whole genera.</title>
        <authorList>
            <person name="Goeker M."/>
        </authorList>
    </citation>
    <scope>NUCLEOTIDE SEQUENCE [LARGE SCALE GENOMIC DNA]</scope>
    <source>
        <strain evidence="11 12">DSM 44720</strain>
    </source>
</reference>
<evidence type="ECO:0000256" key="6">
    <source>
        <dbReference type="ARBA" id="ARBA00023163"/>
    </source>
</evidence>
<dbReference type="PROSITE" id="PS01063">
    <property type="entry name" value="SIGMA70_ECF"/>
    <property type="match status" value="1"/>
</dbReference>
<keyword evidence="4 7" id="KW-0731">Sigma factor</keyword>
<dbReference type="GO" id="GO:0006950">
    <property type="term" value="P:response to stress"/>
    <property type="evidence" value="ECO:0007669"/>
    <property type="project" value="UniProtKB-ARBA"/>
</dbReference>
<keyword evidence="3 7" id="KW-0805">Transcription regulation</keyword>
<organism evidence="11 12">
    <name type="scientific">Umezawaea tangerina</name>
    <dbReference type="NCBI Taxonomy" id="84725"/>
    <lineage>
        <taxon>Bacteria</taxon>
        <taxon>Bacillati</taxon>
        <taxon>Actinomycetota</taxon>
        <taxon>Actinomycetes</taxon>
        <taxon>Pseudonocardiales</taxon>
        <taxon>Pseudonocardiaceae</taxon>
        <taxon>Umezawaea</taxon>
    </lineage>
</organism>
<dbReference type="Pfam" id="PF08281">
    <property type="entry name" value="Sigma70_r4_2"/>
    <property type="match status" value="1"/>
</dbReference>
<sequence length="306" mass="33995">MADDFIRLSDPFRRELLAHCYRMLGSVHDAEDLVQETYLRAWKAYDRFEGRSSLRTWLYRIATSACLTAIEKRTRRPLPTGLGSDCDPADDLVDGGEVPWLEPVPDEAVGADPASIVTERETIRLALVAALQYLPPRQRAVLILRDVLRWSAKEVAELLDTSTPAVNSILQRARAQLTEVTEDAVVEPSDHDQRELLDRYATAFEAKDIPAIVGLFTADVVWEMPPFKSWYRGPDAVATHLAIRCPGDIRVVPTRANGQPAFGLYIGGEPFNLQVLTIGEKGISHVVNFLDTTLFDVFGLPASVAP</sequence>
<dbReference type="NCBIfam" id="NF006089">
    <property type="entry name" value="PRK08241.1"/>
    <property type="match status" value="1"/>
</dbReference>
<dbReference type="Pfam" id="PF12680">
    <property type="entry name" value="SnoaL_2"/>
    <property type="match status" value="1"/>
</dbReference>
<dbReference type="GO" id="GO:0003677">
    <property type="term" value="F:DNA binding"/>
    <property type="evidence" value="ECO:0007669"/>
    <property type="project" value="UniProtKB-KW"/>
</dbReference>
<evidence type="ECO:0000259" key="9">
    <source>
        <dbReference type="Pfam" id="PF08281"/>
    </source>
</evidence>
<dbReference type="InterPro" id="IPR013324">
    <property type="entry name" value="RNA_pol_sigma_r3/r4-like"/>
</dbReference>
<dbReference type="InterPro" id="IPR014305">
    <property type="entry name" value="RNA_pol_sigma-G_actinobac"/>
</dbReference>
<evidence type="ECO:0000259" key="8">
    <source>
        <dbReference type="Pfam" id="PF04542"/>
    </source>
</evidence>
<dbReference type="SUPFAM" id="SSF88659">
    <property type="entry name" value="Sigma3 and sigma4 domains of RNA polymerase sigma factors"/>
    <property type="match status" value="1"/>
</dbReference>
<dbReference type="Gene3D" id="3.10.450.50">
    <property type="match status" value="1"/>
</dbReference>
<keyword evidence="6 7" id="KW-0804">Transcription</keyword>
<dbReference type="OrthoDB" id="3806887at2"/>
<dbReference type="InterPro" id="IPR007627">
    <property type="entry name" value="RNA_pol_sigma70_r2"/>
</dbReference>
<dbReference type="SUPFAM" id="SSF88946">
    <property type="entry name" value="Sigma2 domain of RNA polymerase sigma factors"/>
    <property type="match status" value="1"/>
</dbReference>
<evidence type="ECO:0000313" key="12">
    <source>
        <dbReference type="Proteomes" id="UP000239494"/>
    </source>
</evidence>
<name>A0A2T0TDY7_9PSEU</name>
<keyword evidence="5 7" id="KW-0238">DNA-binding</keyword>
<dbReference type="PANTHER" id="PTHR43133:SF65">
    <property type="entry name" value="ECF RNA POLYMERASE SIGMA FACTOR SIGG"/>
    <property type="match status" value="1"/>
</dbReference>
<dbReference type="InterPro" id="IPR039425">
    <property type="entry name" value="RNA_pol_sigma-70-like"/>
</dbReference>
<dbReference type="NCBIfam" id="TIGR02960">
    <property type="entry name" value="SigX5"/>
    <property type="match status" value="1"/>
</dbReference>
<comment type="similarity">
    <text evidence="1 7">Belongs to the sigma-70 factor family. ECF subfamily.</text>
</comment>
<dbReference type="InterPro" id="IPR036388">
    <property type="entry name" value="WH-like_DNA-bd_sf"/>
</dbReference>
<dbReference type="AlphaFoldDB" id="A0A2T0TDY7"/>
<feature type="domain" description="SnoaL-like" evidence="10">
    <location>
        <begin position="198"/>
        <end position="254"/>
    </location>
</feature>